<dbReference type="EMBL" id="JAUZMZ010000129">
    <property type="protein sequence ID" value="MEE2034232.1"/>
    <property type="molecule type" value="Genomic_DNA"/>
</dbReference>
<dbReference type="InterPro" id="IPR023840">
    <property type="entry name" value="T7SS_Rv3446c"/>
</dbReference>
<feature type="transmembrane region" description="Helical" evidence="2">
    <location>
        <begin position="250"/>
        <end position="271"/>
    </location>
</feature>
<protein>
    <submittedName>
        <fullName evidence="3">Type VII secretion-associated protein</fullName>
    </submittedName>
</protein>
<sequence length="451" mass="48127">MTDADVLGLHVASEHLLARWCGRTKEIPTGATESNDDEALVERVQYAAAAVGAPSHTGTAVVVHPTRWNSRRRELLHTAARHVARNAVLVPVSVAARCAVEAASTERCVVVEVAPQGVTAILVGQAADEGPVAVRVARDPDLDVGLLDTQGGAEELMTLIRAVSGSVEPDVLIVTGVPGEPRGAALCARMTDLIGRGIRLVPVAAVEMLAAVAVPAASPNHAAEATPTARWLQDVRAPMPPPAATRRFRWVPAAVVLAAVAVATLLGFTVVRDEDVSPRDDSTVAVHDPDGFSETDGGMSEPTEPDSGIAPSTRFVSGPVRIDLPSRWRVRAVETGAPERTELLPDSGPDRRIVLVYSRLEPGMDADAVARVLGEQISRRSEVIRELDPDTRFGDRPVIAYVEVPDEFSMVRWFVVVDSGVQVAVGCQFLTDEWTEIRSECEQAVHTLAVE</sequence>
<accession>A0ABU7JW45</accession>
<gene>
    <name evidence="3" type="ORF">Q8814_19295</name>
</gene>
<feature type="region of interest" description="Disordered" evidence="1">
    <location>
        <begin position="279"/>
        <end position="315"/>
    </location>
</feature>
<evidence type="ECO:0000256" key="1">
    <source>
        <dbReference type="SAM" id="MobiDB-lite"/>
    </source>
</evidence>
<reference evidence="3 4" key="1">
    <citation type="submission" date="2023-08" db="EMBL/GenBank/DDBJ databases">
        <authorList>
            <person name="Girao M."/>
            <person name="Carvalho M.F."/>
        </authorList>
    </citation>
    <scope>NUCLEOTIDE SEQUENCE [LARGE SCALE GENOMIC DNA]</scope>
    <source>
        <strain evidence="3 4">CC-R104</strain>
    </source>
</reference>
<organism evidence="3 4">
    <name type="scientific">Rhodococcus chondri</name>
    <dbReference type="NCBI Taxonomy" id="3065941"/>
    <lineage>
        <taxon>Bacteria</taxon>
        <taxon>Bacillati</taxon>
        <taxon>Actinomycetota</taxon>
        <taxon>Actinomycetes</taxon>
        <taxon>Mycobacteriales</taxon>
        <taxon>Nocardiaceae</taxon>
        <taxon>Rhodococcus</taxon>
    </lineage>
</organism>
<feature type="compositionally biased region" description="Basic and acidic residues" evidence="1">
    <location>
        <begin position="279"/>
        <end position="290"/>
    </location>
</feature>
<evidence type="ECO:0000313" key="4">
    <source>
        <dbReference type="Proteomes" id="UP001331936"/>
    </source>
</evidence>
<keyword evidence="2" id="KW-1133">Transmembrane helix</keyword>
<keyword evidence="2" id="KW-0472">Membrane</keyword>
<name>A0ABU7JW45_9NOCA</name>
<dbReference type="NCBIfam" id="TIGR03931">
    <property type="entry name" value="T7SS_Rv3446c"/>
    <property type="match status" value="1"/>
</dbReference>
<evidence type="ECO:0000313" key="3">
    <source>
        <dbReference type="EMBL" id="MEE2034232.1"/>
    </source>
</evidence>
<comment type="caution">
    <text evidence="3">The sequence shown here is derived from an EMBL/GenBank/DDBJ whole genome shotgun (WGS) entry which is preliminary data.</text>
</comment>
<proteinExistence type="predicted"/>
<keyword evidence="2" id="KW-0812">Transmembrane</keyword>
<evidence type="ECO:0000256" key="2">
    <source>
        <dbReference type="SAM" id="Phobius"/>
    </source>
</evidence>
<keyword evidence="4" id="KW-1185">Reference proteome</keyword>
<dbReference type="RefSeq" id="WP_330153605.1">
    <property type="nucleotide sequence ID" value="NZ_JAUZMZ010000129.1"/>
</dbReference>
<dbReference type="Proteomes" id="UP001331936">
    <property type="component" value="Unassembled WGS sequence"/>
</dbReference>